<feature type="domain" description="Glycosyl transferase family 1" evidence="1">
    <location>
        <begin position="221"/>
        <end position="400"/>
    </location>
</feature>
<dbReference type="AlphaFoldDB" id="A0A1M5WIA9"/>
<dbReference type="OrthoDB" id="433681at2"/>
<dbReference type="Gene3D" id="3.40.50.2000">
    <property type="entry name" value="Glycogen Phosphorylase B"/>
    <property type="match status" value="2"/>
</dbReference>
<keyword evidence="2" id="KW-0808">Transferase</keyword>
<evidence type="ECO:0000259" key="1">
    <source>
        <dbReference type="Pfam" id="PF00534"/>
    </source>
</evidence>
<dbReference type="PANTHER" id="PTHR45947:SF13">
    <property type="entry name" value="TRANSFERASE"/>
    <property type="match status" value="1"/>
</dbReference>
<dbReference type="Pfam" id="PF00534">
    <property type="entry name" value="Glycos_transf_1"/>
    <property type="match status" value="1"/>
</dbReference>
<dbReference type="CDD" id="cd03801">
    <property type="entry name" value="GT4_PimA-like"/>
    <property type="match status" value="1"/>
</dbReference>
<name>A0A1M5WIA9_9BACT</name>
<dbReference type="InterPro" id="IPR001296">
    <property type="entry name" value="Glyco_trans_1"/>
</dbReference>
<accession>A0A1M5WIA9</accession>
<dbReference type="RefSeq" id="WP_073376162.1">
    <property type="nucleotide sequence ID" value="NZ_FQXS01000013.1"/>
</dbReference>
<dbReference type="SUPFAM" id="SSF53756">
    <property type="entry name" value="UDP-Glycosyltransferase/glycogen phosphorylase"/>
    <property type="match status" value="1"/>
</dbReference>
<dbReference type="STRING" id="1121409.SAMN02745124_02305"/>
<dbReference type="GO" id="GO:0016757">
    <property type="term" value="F:glycosyltransferase activity"/>
    <property type="evidence" value="ECO:0007669"/>
    <property type="project" value="InterPro"/>
</dbReference>
<organism evidence="2 3">
    <name type="scientific">Desulfofustis glycolicus DSM 9705</name>
    <dbReference type="NCBI Taxonomy" id="1121409"/>
    <lineage>
        <taxon>Bacteria</taxon>
        <taxon>Pseudomonadati</taxon>
        <taxon>Thermodesulfobacteriota</taxon>
        <taxon>Desulfobulbia</taxon>
        <taxon>Desulfobulbales</taxon>
        <taxon>Desulfocapsaceae</taxon>
        <taxon>Desulfofustis</taxon>
    </lineage>
</organism>
<keyword evidence="3" id="KW-1185">Reference proteome</keyword>
<dbReference type="PANTHER" id="PTHR45947">
    <property type="entry name" value="SULFOQUINOVOSYL TRANSFERASE SQD2"/>
    <property type="match status" value="1"/>
</dbReference>
<gene>
    <name evidence="2" type="ORF">SAMN02745124_02305</name>
</gene>
<dbReference type="InterPro" id="IPR050194">
    <property type="entry name" value="Glycosyltransferase_grp1"/>
</dbReference>
<dbReference type="Proteomes" id="UP000184139">
    <property type="component" value="Unassembled WGS sequence"/>
</dbReference>
<evidence type="ECO:0000313" key="3">
    <source>
        <dbReference type="Proteomes" id="UP000184139"/>
    </source>
</evidence>
<sequence length="505" mass="56394">MNKRSILFVTREIVPFHYGGIGTQFQAMARLLSNQGNDITFLTQKHQFFNFDVFSKNYPRCCILFVDELQENAIVNFSPSGGLVSHEKFCYSAAVQNAFDAVNQTGSPDHVIGADFGAELFHCLLKKQTGSYTGTVFTIFVEGSTHDALKAYESGLTGRFASELDDPQNRLTCAMEDACVRFADRTVFPTRLVWEATRERLDLELAETVIPNIVGPDFSNIEATSGYRQKSKTILFIGRLDFHKGADRLLQAFLQRYRHAPAEGTPFLRFVGRDSFCKSYQTSFLEYWLPHIPQHLRGFVDFTGQVEPHQVRRYIAEATLSVFPSRWEVFGIVCLEAMAGGCPVAVAKSTGLAEVVGDEFPNLVVDFSVDSDNVFDLFSSLVHMPPDRYDKLCAAMSKRAAAIVKNGNGLLTRLFEHPVSRRDMSPLNSLILKDLQTCLDAMADIASIVAEDFHTLSRCSNLSEEELNRVLAKKCVQPASKPWKPAVIKSKLAGLLKGWPSNRPS</sequence>
<evidence type="ECO:0000313" key="2">
    <source>
        <dbReference type="EMBL" id="SHH87235.1"/>
    </source>
</evidence>
<reference evidence="2 3" key="1">
    <citation type="submission" date="2016-11" db="EMBL/GenBank/DDBJ databases">
        <authorList>
            <person name="Jaros S."/>
            <person name="Januszkiewicz K."/>
            <person name="Wedrychowicz H."/>
        </authorList>
    </citation>
    <scope>NUCLEOTIDE SEQUENCE [LARGE SCALE GENOMIC DNA]</scope>
    <source>
        <strain evidence="2 3">DSM 9705</strain>
    </source>
</reference>
<proteinExistence type="predicted"/>
<dbReference type="EMBL" id="FQXS01000013">
    <property type="protein sequence ID" value="SHH87235.1"/>
    <property type="molecule type" value="Genomic_DNA"/>
</dbReference>
<protein>
    <submittedName>
        <fullName evidence="2">Glycosyl transferases group 1</fullName>
    </submittedName>
</protein>